<evidence type="ECO:0000313" key="3">
    <source>
        <dbReference type="Proteomes" id="UP000741013"/>
    </source>
</evidence>
<feature type="domain" description="AB hydrolase-1" evidence="1">
    <location>
        <begin position="53"/>
        <end position="185"/>
    </location>
</feature>
<gene>
    <name evidence="2" type="ORF">JOM49_008330</name>
</gene>
<reference evidence="2 3" key="1">
    <citation type="submission" date="2021-03" db="EMBL/GenBank/DDBJ databases">
        <title>Sequencing the genomes of 1000 actinobacteria strains.</title>
        <authorList>
            <person name="Klenk H.-P."/>
        </authorList>
    </citation>
    <scope>NUCLEOTIDE SEQUENCE [LARGE SCALE GENOMIC DNA]</scope>
    <source>
        <strain evidence="2 3">DSM 45510</strain>
    </source>
</reference>
<protein>
    <submittedName>
        <fullName evidence="2">Pimeloyl-ACP methyl ester carboxylesterase</fullName>
    </submittedName>
</protein>
<dbReference type="RefSeq" id="WP_209670125.1">
    <property type="nucleotide sequence ID" value="NZ_JAGGMS010000001.1"/>
</dbReference>
<dbReference type="PANTHER" id="PTHR43798">
    <property type="entry name" value="MONOACYLGLYCEROL LIPASE"/>
    <property type="match status" value="1"/>
</dbReference>
<organism evidence="2 3">
    <name type="scientific">Amycolatopsis magusensis</name>
    <dbReference type="NCBI Taxonomy" id="882444"/>
    <lineage>
        <taxon>Bacteria</taxon>
        <taxon>Bacillati</taxon>
        <taxon>Actinomycetota</taxon>
        <taxon>Actinomycetes</taxon>
        <taxon>Pseudonocardiales</taxon>
        <taxon>Pseudonocardiaceae</taxon>
        <taxon>Amycolatopsis</taxon>
    </lineage>
</organism>
<dbReference type="Pfam" id="PF00561">
    <property type="entry name" value="Abhydrolase_1"/>
    <property type="match status" value="1"/>
</dbReference>
<accession>A0ABS4Q6T7</accession>
<proteinExistence type="predicted"/>
<sequence length="289" mass="31826">MGKTGAFTDDNGRDDYFAVYRETMTQGPPPAAVLDIETSFGTTRVYRHGENGPPIMLLHGLLAGAPSCAPFWAPLSAAHTVYTLDILGEGGHSVQTEPITSHAERAHCLDEVLDALHLTGVHLVGMSSGGWQATNYALHHPARLATLTLLDPTTVTANFSFGALRQGLLLKLFPYEWRWRRFFQWAAGQDISGDPAVRLVRALTRVYRPAVPFQTCPPEAELRAMEVPTLAIFSGRSAVHDSATAAARARAWLPRSEVEVWPDLGHYFSPADFRRMVERVLHFVDVVQA</sequence>
<name>A0ABS4Q6T7_9PSEU</name>
<dbReference type="Gene3D" id="3.40.50.1820">
    <property type="entry name" value="alpha/beta hydrolase"/>
    <property type="match status" value="1"/>
</dbReference>
<dbReference type="InterPro" id="IPR050266">
    <property type="entry name" value="AB_hydrolase_sf"/>
</dbReference>
<dbReference type="SUPFAM" id="SSF53474">
    <property type="entry name" value="alpha/beta-Hydrolases"/>
    <property type="match status" value="1"/>
</dbReference>
<dbReference type="InterPro" id="IPR000073">
    <property type="entry name" value="AB_hydrolase_1"/>
</dbReference>
<keyword evidence="3" id="KW-1185">Reference proteome</keyword>
<dbReference type="InterPro" id="IPR029058">
    <property type="entry name" value="AB_hydrolase_fold"/>
</dbReference>
<dbReference type="PANTHER" id="PTHR43798:SF33">
    <property type="entry name" value="HYDROLASE, PUTATIVE (AFU_ORTHOLOGUE AFUA_2G14860)-RELATED"/>
    <property type="match status" value="1"/>
</dbReference>
<evidence type="ECO:0000313" key="2">
    <source>
        <dbReference type="EMBL" id="MBP2186804.1"/>
    </source>
</evidence>
<dbReference type="EMBL" id="JAGGMS010000001">
    <property type="protein sequence ID" value="MBP2186804.1"/>
    <property type="molecule type" value="Genomic_DNA"/>
</dbReference>
<evidence type="ECO:0000259" key="1">
    <source>
        <dbReference type="Pfam" id="PF00561"/>
    </source>
</evidence>
<comment type="caution">
    <text evidence="2">The sequence shown here is derived from an EMBL/GenBank/DDBJ whole genome shotgun (WGS) entry which is preliminary data.</text>
</comment>
<dbReference type="Proteomes" id="UP000741013">
    <property type="component" value="Unassembled WGS sequence"/>
</dbReference>